<organism evidence="1 2">
    <name type="scientific">Imshaugia aleurites</name>
    <dbReference type="NCBI Taxonomy" id="172621"/>
    <lineage>
        <taxon>Eukaryota</taxon>
        <taxon>Fungi</taxon>
        <taxon>Dikarya</taxon>
        <taxon>Ascomycota</taxon>
        <taxon>Pezizomycotina</taxon>
        <taxon>Lecanoromycetes</taxon>
        <taxon>OSLEUM clade</taxon>
        <taxon>Lecanoromycetidae</taxon>
        <taxon>Lecanorales</taxon>
        <taxon>Lecanorineae</taxon>
        <taxon>Parmeliaceae</taxon>
        <taxon>Imshaugia</taxon>
    </lineage>
</organism>
<gene>
    <name evidence="1" type="ORF">IMSHALPRED_000887</name>
</gene>
<dbReference type="EMBL" id="CAJPDT010000011">
    <property type="protein sequence ID" value="CAF9913039.1"/>
    <property type="molecule type" value="Genomic_DNA"/>
</dbReference>
<comment type="caution">
    <text evidence="1">The sequence shown here is derived from an EMBL/GenBank/DDBJ whole genome shotgun (WGS) entry which is preliminary data.</text>
</comment>
<dbReference type="AlphaFoldDB" id="A0A8H3EUT5"/>
<dbReference type="Proteomes" id="UP000664534">
    <property type="component" value="Unassembled WGS sequence"/>
</dbReference>
<reference evidence="1" key="1">
    <citation type="submission" date="2021-03" db="EMBL/GenBank/DDBJ databases">
        <authorList>
            <person name="Tagirdzhanova G."/>
        </authorList>
    </citation>
    <scope>NUCLEOTIDE SEQUENCE</scope>
</reference>
<name>A0A8H3EUT5_9LECA</name>
<protein>
    <submittedName>
        <fullName evidence="1">Uncharacterized protein</fullName>
    </submittedName>
</protein>
<keyword evidence="2" id="KW-1185">Reference proteome</keyword>
<dbReference type="Gene3D" id="3.90.1140.10">
    <property type="entry name" value="Cyclic phosphodiesterase"/>
    <property type="match status" value="1"/>
</dbReference>
<evidence type="ECO:0000313" key="1">
    <source>
        <dbReference type="EMBL" id="CAF9913039.1"/>
    </source>
</evidence>
<accession>A0A8H3EUT5</accession>
<evidence type="ECO:0000313" key="2">
    <source>
        <dbReference type="Proteomes" id="UP000664534"/>
    </source>
</evidence>
<proteinExistence type="predicted"/>
<sequence>MSVAKVRRLVAFKDYTHTLSIPLNASASISQLHNSFLRFQNDASLTVPSAAICNPDFYNIYIARLNLPTSRHVDDFSAILRKYDMREVLKAAAIPLRLSSCLESGTTSCASIIEENNMHAGLLPLRINVLGLNAAKPQDPASTTRLDAKPIDPTNRLPLFLLCIRNFLAGTGFMTNPGNENRMRQYTGDNVAIVNTVLLQWYNSKGHFNEELGMQRKTGRKVFEFDARELIDKYQTYEWGSDIPLEKMCLEKVGGFMGKREDGAAVERGRTVFETFWLP</sequence>